<keyword evidence="7 9" id="KW-1133">Transmembrane helix</keyword>
<keyword evidence="8 9" id="KW-0472">Membrane</keyword>
<dbReference type="RefSeq" id="WP_104388541.1">
    <property type="nucleotide sequence ID" value="NZ_PGEM01000107.1"/>
</dbReference>
<feature type="transmembrane region" description="Helical" evidence="9">
    <location>
        <begin position="372"/>
        <end position="391"/>
    </location>
</feature>
<evidence type="ECO:0000256" key="8">
    <source>
        <dbReference type="ARBA" id="ARBA00023136"/>
    </source>
</evidence>
<keyword evidence="3" id="KW-1003">Cell membrane</keyword>
<comment type="subcellular location">
    <subcellularLocation>
        <location evidence="1">Cell inner membrane</location>
        <topology evidence="1">Multi-pass membrane protein</topology>
    </subcellularLocation>
</comment>
<organism evidence="10 11">
    <name type="scientific">Cuspidothrix issatschenkoi CHARLIE-1</name>
    <dbReference type="NCBI Taxonomy" id="2052836"/>
    <lineage>
        <taxon>Bacteria</taxon>
        <taxon>Bacillati</taxon>
        <taxon>Cyanobacteriota</taxon>
        <taxon>Cyanophyceae</taxon>
        <taxon>Nostocales</taxon>
        <taxon>Aphanizomenonaceae</taxon>
        <taxon>Cuspidothrix</taxon>
    </lineage>
</organism>
<dbReference type="PANTHER" id="PTHR32195:SF26">
    <property type="entry name" value="TRYPTOPHAN OR TYROSINE TRANSPORTER PROTEIN"/>
    <property type="match status" value="1"/>
</dbReference>
<name>A0A2S6CS45_9CYAN</name>
<comment type="caution">
    <text evidence="10">The sequence shown here is derived from an EMBL/GenBank/DDBJ whole genome shotgun (WGS) entry which is preliminary data.</text>
</comment>
<feature type="transmembrane region" description="Helical" evidence="9">
    <location>
        <begin position="412"/>
        <end position="431"/>
    </location>
</feature>
<feature type="transmembrane region" description="Helical" evidence="9">
    <location>
        <begin position="152"/>
        <end position="172"/>
    </location>
</feature>
<dbReference type="AlphaFoldDB" id="A0A2S6CS45"/>
<keyword evidence="5 9" id="KW-0812">Transmembrane</keyword>
<dbReference type="PANTHER" id="PTHR32195">
    <property type="entry name" value="OS07G0662800 PROTEIN"/>
    <property type="match status" value="1"/>
</dbReference>
<dbReference type="GO" id="GO:0015173">
    <property type="term" value="F:aromatic amino acid transmembrane transporter activity"/>
    <property type="evidence" value="ECO:0007669"/>
    <property type="project" value="InterPro"/>
</dbReference>
<dbReference type="GO" id="GO:0005886">
    <property type="term" value="C:plasma membrane"/>
    <property type="evidence" value="ECO:0007669"/>
    <property type="project" value="UniProtKB-SubCell"/>
</dbReference>
<accession>A0A2S6CS45</accession>
<evidence type="ECO:0000256" key="5">
    <source>
        <dbReference type="ARBA" id="ARBA00022692"/>
    </source>
</evidence>
<feature type="transmembrane region" description="Helical" evidence="9">
    <location>
        <begin position="111"/>
        <end position="132"/>
    </location>
</feature>
<dbReference type="PRINTS" id="PR00166">
    <property type="entry name" value="AROAAPRMEASE"/>
</dbReference>
<evidence type="ECO:0000256" key="1">
    <source>
        <dbReference type="ARBA" id="ARBA00004429"/>
    </source>
</evidence>
<evidence type="ECO:0000256" key="2">
    <source>
        <dbReference type="ARBA" id="ARBA00022448"/>
    </source>
</evidence>
<evidence type="ECO:0000256" key="3">
    <source>
        <dbReference type="ARBA" id="ARBA00022475"/>
    </source>
</evidence>
<feature type="transmembrane region" description="Helical" evidence="9">
    <location>
        <begin position="216"/>
        <end position="239"/>
    </location>
</feature>
<dbReference type="Pfam" id="PF03222">
    <property type="entry name" value="Trp_Tyr_perm"/>
    <property type="match status" value="1"/>
</dbReference>
<feature type="transmembrane region" description="Helical" evidence="9">
    <location>
        <begin position="33"/>
        <end position="55"/>
    </location>
</feature>
<dbReference type="Proteomes" id="UP000239589">
    <property type="component" value="Unassembled WGS sequence"/>
</dbReference>
<feature type="transmembrane region" description="Helical" evidence="9">
    <location>
        <begin position="251"/>
        <end position="274"/>
    </location>
</feature>
<dbReference type="InterPro" id="IPR013059">
    <property type="entry name" value="Trp_tyr_transpt"/>
</dbReference>
<evidence type="ECO:0000313" key="11">
    <source>
        <dbReference type="Proteomes" id="UP000239589"/>
    </source>
</evidence>
<feature type="transmembrane region" description="Helical" evidence="9">
    <location>
        <begin position="303"/>
        <end position="327"/>
    </location>
</feature>
<dbReference type="Gene3D" id="1.20.1740.10">
    <property type="entry name" value="Amino acid/polyamine transporter I"/>
    <property type="match status" value="1"/>
</dbReference>
<reference evidence="10 11" key="1">
    <citation type="submission" date="2018-02" db="EMBL/GenBank/DDBJ databases">
        <title>Discovery of a pederin family compound in a non-symbiotic bloom-forming cyanobacterium.</title>
        <authorList>
            <person name="Kust A."/>
            <person name="Mares J."/>
            <person name="Jokela J."/>
            <person name="Urajova P."/>
            <person name="Hajek J."/>
            <person name="Saurav K."/>
            <person name="Voracova K."/>
            <person name="Fewer D.P."/>
            <person name="Haapaniemi E."/>
            <person name="Permi P."/>
            <person name="Rehakova K."/>
            <person name="Sivonen K."/>
            <person name="Hrouzek P."/>
        </authorList>
    </citation>
    <scope>NUCLEOTIDE SEQUENCE [LARGE SCALE GENOMIC DNA]</scope>
    <source>
        <strain evidence="10 11">CHARLIE-1</strain>
    </source>
</reference>
<evidence type="ECO:0000256" key="9">
    <source>
        <dbReference type="SAM" id="Phobius"/>
    </source>
</evidence>
<evidence type="ECO:0000256" key="4">
    <source>
        <dbReference type="ARBA" id="ARBA00022519"/>
    </source>
</evidence>
<feature type="transmembrane region" description="Helical" evidence="9">
    <location>
        <begin position="67"/>
        <end position="90"/>
    </location>
</feature>
<keyword evidence="4" id="KW-0997">Cell inner membrane</keyword>
<sequence>MNKQETVDKQPVTRLFSHIKFEDNKCEHQPGSVLGNTALIVGTTIGAGIIGLPAVTLPSGIIPSTTLLIGVWLYTLISGLLIAELTVNLMRVEGISHIGLLAIIEKILGKIGARIAGIAYIFMHYALLVAYMTQGGEILTTVIYKVGNLENIFPHWMGTLSFFLLFGSLMYWGKNKLVEKINEIFILILLFAFVGLLVLGGMQFQTSQFLVQNWQAIGGSVAVMYVAMFFHGIIPLVVTELEGDVPKIRQSLIIGSLIPLLMFLAWNTMILGSVTPDILQHQLSNGEVFDPLQILRNGRYGEWFAMLLSIFSEFAIVTSFIGVTYGLADFFKDISIITKNEISRLPLYSLVLLPPLSLGTFNPTIFFHALEYTGAFSVSILGGIMPALMSWKQSQKPEFTNSNYQTLVPGGKITLIVIFGGALLLIVRKVFSIFQL</sequence>
<evidence type="ECO:0000313" key="10">
    <source>
        <dbReference type="EMBL" id="PPJ62605.1"/>
    </source>
</evidence>
<keyword evidence="11" id="KW-1185">Reference proteome</keyword>
<keyword evidence="6" id="KW-0029">Amino-acid transport</keyword>
<dbReference type="GO" id="GO:0003333">
    <property type="term" value="P:amino acid transmembrane transport"/>
    <property type="evidence" value="ECO:0007669"/>
    <property type="project" value="InterPro"/>
</dbReference>
<evidence type="ECO:0000256" key="7">
    <source>
        <dbReference type="ARBA" id="ARBA00022989"/>
    </source>
</evidence>
<proteinExistence type="predicted"/>
<feature type="transmembrane region" description="Helical" evidence="9">
    <location>
        <begin position="347"/>
        <end position="366"/>
    </location>
</feature>
<dbReference type="EMBL" id="PGEM01000107">
    <property type="protein sequence ID" value="PPJ62605.1"/>
    <property type="molecule type" value="Genomic_DNA"/>
</dbReference>
<feature type="transmembrane region" description="Helical" evidence="9">
    <location>
        <begin position="184"/>
        <end position="204"/>
    </location>
</feature>
<dbReference type="InterPro" id="IPR018227">
    <property type="entry name" value="Amino_acid_transport_2"/>
</dbReference>
<gene>
    <name evidence="10" type="ORF">CUN59_14660</name>
</gene>
<dbReference type="OrthoDB" id="476679at2"/>
<evidence type="ECO:0000256" key="6">
    <source>
        <dbReference type="ARBA" id="ARBA00022970"/>
    </source>
</evidence>
<protein>
    <submittedName>
        <fullName evidence="10">Tyrosine transporter</fullName>
    </submittedName>
</protein>
<keyword evidence="2" id="KW-0813">Transport</keyword>